<keyword evidence="7" id="KW-1185">Reference proteome</keyword>
<feature type="domain" description="Tyr recombinase" evidence="5">
    <location>
        <begin position="174"/>
        <end position="404"/>
    </location>
</feature>
<evidence type="ECO:0000313" key="7">
    <source>
        <dbReference type="Proteomes" id="UP000295110"/>
    </source>
</evidence>
<evidence type="ECO:0000256" key="3">
    <source>
        <dbReference type="ARBA" id="ARBA00023125"/>
    </source>
</evidence>
<evidence type="ECO:0000313" key="6">
    <source>
        <dbReference type="EMBL" id="TCU84650.1"/>
    </source>
</evidence>
<sequence length="428" mass="49735">MKLVSGYGLKQIDGWPSDAVPMVFDDSFKIIEGPTRWLMHVAKLKSRSVETRRKYAWILSRYLQWLDDSGYGAQHWAAIDIDIFERYLFDLTRPSARSSFGPLEDTAADYAARIVSFYDWAERVGYRHFLEVDREEVLIRLKDQSLLARAQDSTGREKLAFNLPSGRATFLQSEVEKFVVQSEYEIALRLLDDEVFKVMAAVIRITAMRPKELLQLPYRGAAENSGFVPYDLDEIPEGLDFQEIGFYCRSKGKNRMIRFPGQLWRVICQQYIPLRRERAELYRKRNGVSPRNSILFLTRDGYEVDYSILHYHFSKVTRASKENELSGRGPVYKKRAFNPRMLRHTCATYFVYEALKQNNMLGRSFVYDAAVDEDLRQLLGHNDVRTSYEYYVHLANRFFKEDLLADLHRSRVDAGLSALLDAAGYAGH</sequence>
<protein>
    <submittedName>
        <fullName evidence="6">Site-specific recombinase XerD</fullName>
    </submittedName>
</protein>
<evidence type="ECO:0000256" key="2">
    <source>
        <dbReference type="ARBA" id="ARBA00022908"/>
    </source>
</evidence>
<organism evidence="6 7">
    <name type="scientific">Roseateles saccharophilus</name>
    <name type="common">Pseudomonas saccharophila</name>
    <dbReference type="NCBI Taxonomy" id="304"/>
    <lineage>
        <taxon>Bacteria</taxon>
        <taxon>Pseudomonadati</taxon>
        <taxon>Pseudomonadota</taxon>
        <taxon>Betaproteobacteria</taxon>
        <taxon>Burkholderiales</taxon>
        <taxon>Sphaerotilaceae</taxon>
        <taxon>Roseateles</taxon>
    </lineage>
</organism>
<dbReference type="GO" id="GO:0006310">
    <property type="term" value="P:DNA recombination"/>
    <property type="evidence" value="ECO:0007669"/>
    <property type="project" value="UniProtKB-KW"/>
</dbReference>
<dbReference type="GO" id="GO:0003677">
    <property type="term" value="F:DNA binding"/>
    <property type="evidence" value="ECO:0007669"/>
    <property type="project" value="UniProtKB-KW"/>
</dbReference>
<dbReference type="AlphaFoldDB" id="A0A4R3UCX1"/>
<dbReference type="PANTHER" id="PTHR30349:SF64">
    <property type="entry name" value="PROPHAGE INTEGRASE INTD-RELATED"/>
    <property type="match status" value="1"/>
</dbReference>
<dbReference type="InterPro" id="IPR002104">
    <property type="entry name" value="Integrase_catalytic"/>
</dbReference>
<keyword evidence="3" id="KW-0238">DNA-binding</keyword>
<evidence type="ECO:0000256" key="1">
    <source>
        <dbReference type="ARBA" id="ARBA00008857"/>
    </source>
</evidence>
<dbReference type="EMBL" id="SMBU01000052">
    <property type="protein sequence ID" value="TCU84650.1"/>
    <property type="molecule type" value="Genomic_DNA"/>
</dbReference>
<dbReference type="PANTHER" id="PTHR30349">
    <property type="entry name" value="PHAGE INTEGRASE-RELATED"/>
    <property type="match status" value="1"/>
</dbReference>
<gene>
    <name evidence="6" type="ORF">EV671_10523</name>
</gene>
<dbReference type="InterPro" id="IPR013762">
    <property type="entry name" value="Integrase-like_cat_sf"/>
</dbReference>
<accession>A0A4R3UCX1</accession>
<evidence type="ECO:0000256" key="4">
    <source>
        <dbReference type="ARBA" id="ARBA00023172"/>
    </source>
</evidence>
<proteinExistence type="inferred from homology"/>
<evidence type="ECO:0000259" key="5">
    <source>
        <dbReference type="PROSITE" id="PS51898"/>
    </source>
</evidence>
<dbReference type="PROSITE" id="PS51898">
    <property type="entry name" value="TYR_RECOMBINASE"/>
    <property type="match status" value="1"/>
</dbReference>
<dbReference type="CDD" id="cd00397">
    <property type="entry name" value="DNA_BRE_C"/>
    <property type="match status" value="1"/>
</dbReference>
<dbReference type="RefSeq" id="WP_207911240.1">
    <property type="nucleotide sequence ID" value="NZ_CBCSGL010000077.1"/>
</dbReference>
<name>A0A4R3UCX1_ROSSA</name>
<keyword evidence="2" id="KW-0229">DNA integration</keyword>
<dbReference type="InterPro" id="IPR011010">
    <property type="entry name" value="DNA_brk_join_enz"/>
</dbReference>
<dbReference type="Gene3D" id="1.10.150.130">
    <property type="match status" value="1"/>
</dbReference>
<dbReference type="GO" id="GO:0015074">
    <property type="term" value="P:DNA integration"/>
    <property type="evidence" value="ECO:0007669"/>
    <property type="project" value="UniProtKB-KW"/>
</dbReference>
<comment type="similarity">
    <text evidence="1">Belongs to the 'phage' integrase family.</text>
</comment>
<dbReference type="InterPro" id="IPR050090">
    <property type="entry name" value="Tyrosine_recombinase_XerCD"/>
</dbReference>
<keyword evidence="4" id="KW-0233">DNA recombination</keyword>
<dbReference type="SUPFAM" id="SSF56349">
    <property type="entry name" value="DNA breaking-rejoining enzymes"/>
    <property type="match status" value="1"/>
</dbReference>
<dbReference type="InterPro" id="IPR010998">
    <property type="entry name" value="Integrase_recombinase_N"/>
</dbReference>
<reference evidence="6 7" key="1">
    <citation type="submission" date="2019-03" db="EMBL/GenBank/DDBJ databases">
        <title>Genomic Encyclopedia of Type Strains, Phase IV (KMG-IV): sequencing the most valuable type-strain genomes for metagenomic binning, comparative biology and taxonomic classification.</title>
        <authorList>
            <person name="Goeker M."/>
        </authorList>
    </citation>
    <scope>NUCLEOTIDE SEQUENCE [LARGE SCALE GENOMIC DNA]</scope>
    <source>
        <strain evidence="6 7">DSM 654</strain>
    </source>
</reference>
<dbReference type="Proteomes" id="UP000295110">
    <property type="component" value="Unassembled WGS sequence"/>
</dbReference>
<comment type="caution">
    <text evidence="6">The sequence shown here is derived from an EMBL/GenBank/DDBJ whole genome shotgun (WGS) entry which is preliminary data.</text>
</comment>
<dbReference type="Gene3D" id="1.10.443.10">
    <property type="entry name" value="Intergrase catalytic core"/>
    <property type="match status" value="1"/>
</dbReference>